<accession>A0A8J2KTW1</accession>
<organism evidence="2 3">
    <name type="scientific">Allacma fusca</name>
    <dbReference type="NCBI Taxonomy" id="39272"/>
    <lineage>
        <taxon>Eukaryota</taxon>
        <taxon>Metazoa</taxon>
        <taxon>Ecdysozoa</taxon>
        <taxon>Arthropoda</taxon>
        <taxon>Hexapoda</taxon>
        <taxon>Collembola</taxon>
        <taxon>Symphypleona</taxon>
        <taxon>Sminthuridae</taxon>
        <taxon>Allacma</taxon>
    </lineage>
</organism>
<keyword evidence="1" id="KW-0812">Transmembrane</keyword>
<evidence type="ECO:0000313" key="2">
    <source>
        <dbReference type="EMBL" id="CAG7731396.1"/>
    </source>
</evidence>
<sequence>MVLLLIISSHVGLGVYNVKVSKSERADQYAWSFAYFLYNLLGFWIFLHFYRHSSTLVQLVNSLSTLEIYFTQSDQYLLRDVSVVASIVMISAVDENICVNLQHVPAGPEDAGRSFLVSVTAARVNDRVRCVAELLRQCPDEFYNSEVQRTENFLNDNVIGLSGLGCFTITKPMKL</sequence>
<dbReference type="InterPro" id="IPR009318">
    <property type="entry name" value="Gustatory_rcpt"/>
</dbReference>
<name>A0A8J2KTW1_9HEXA</name>
<gene>
    <name evidence="2" type="ORF">AFUS01_LOCUS19990</name>
</gene>
<comment type="caution">
    <text evidence="2">The sequence shown here is derived from an EMBL/GenBank/DDBJ whole genome shotgun (WGS) entry which is preliminary data.</text>
</comment>
<dbReference type="GO" id="GO:0016020">
    <property type="term" value="C:membrane"/>
    <property type="evidence" value="ECO:0007669"/>
    <property type="project" value="InterPro"/>
</dbReference>
<keyword evidence="1" id="KW-0472">Membrane</keyword>
<dbReference type="Proteomes" id="UP000708208">
    <property type="component" value="Unassembled WGS sequence"/>
</dbReference>
<reference evidence="2" key="1">
    <citation type="submission" date="2021-06" db="EMBL/GenBank/DDBJ databases">
        <authorList>
            <person name="Hodson N. C."/>
            <person name="Mongue J. A."/>
            <person name="Jaron S. K."/>
        </authorList>
    </citation>
    <scope>NUCLEOTIDE SEQUENCE</scope>
</reference>
<dbReference type="GO" id="GO:0008527">
    <property type="term" value="F:taste receptor activity"/>
    <property type="evidence" value="ECO:0007669"/>
    <property type="project" value="InterPro"/>
</dbReference>
<keyword evidence="1" id="KW-1133">Transmembrane helix</keyword>
<protein>
    <submittedName>
        <fullName evidence="2">Uncharacterized protein</fullName>
    </submittedName>
</protein>
<feature type="transmembrane region" description="Helical" evidence="1">
    <location>
        <begin position="30"/>
        <end position="50"/>
    </location>
</feature>
<proteinExistence type="predicted"/>
<dbReference type="EMBL" id="CAJVCH010211838">
    <property type="protein sequence ID" value="CAG7731396.1"/>
    <property type="molecule type" value="Genomic_DNA"/>
</dbReference>
<keyword evidence="3" id="KW-1185">Reference proteome</keyword>
<dbReference type="Pfam" id="PF06151">
    <property type="entry name" value="Trehalose_recp"/>
    <property type="match status" value="1"/>
</dbReference>
<evidence type="ECO:0000313" key="3">
    <source>
        <dbReference type="Proteomes" id="UP000708208"/>
    </source>
</evidence>
<dbReference type="AlphaFoldDB" id="A0A8J2KTW1"/>
<evidence type="ECO:0000256" key="1">
    <source>
        <dbReference type="SAM" id="Phobius"/>
    </source>
</evidence>
<dbReference type="OrthoDB" id="5800391at2759"/>